<feature type="transmembrane region" description="Helical" evidence="4">
    <location>
        <begin position="15"/>
        <end position="34"/>
    </location>
</feature>
<keyword evidence="3" id="KW-0804">Transcription</keyword>
<dbReference type="EMBL" id="BTCL01000022">
    <property type="protein sequence ID" value="GMK47795.1"/>
    <property type="molecule type" value="Genomic_DNA"/>
</dbReference>
<dbReference type="RefSeq" id="WP_317981667.1">
    <property type="nucleotide sequence ID" value="NZ_BTCL01000022.1"/>
</dbReference>
<evidence type="ECO:0000256" key="3">
    <source>
        <dbReference type="ARBA" id="ARBA00023163"/>
    </source>
</evidence>
<dbReference type="Gene3D" id="3.30.450.20">
    <property type="entry name" value="PAS domain"/>
    <property type="match status" value="1"/>
</dbReference>
<comment type="caution">
    <text evidence="6">The sequence shown here is derived from an EMBL/GenBank/DDBJ whole genome shotgun (WGS) entry which is preliminary data.</text>
</comment>
<dbReference type="PANTHER" id="PTHR43280">
    <property type="entry name" value="ARAC-FAMILY TRANSCRIPTIONAL REGULATOR"/>
    <property type="match status" value="1"/>
</dbReference>
<dbReference type="Proteomes" id="UP001285921">
    <property type="component" value="Unassembled WGS sequence"/>
</dbReference>
<dbReference type="InterPro" id="IPR018062">
    <property type="entry name" value="HTH_AraC-typ_CS"/>
</dbReference>
<dbReference type="Pfam" id="PF12833">
    <property type="entry name" value="HTH_18"/>
    <property type="match status" value="1"/>
</dbReference>
<evidence type="ECO:0000256" key="2">
    <source>
        <dbReference type="ARBA" id="ARBA00023125"/>
    </source>
</evidence>
<protein>
    <recommendedName>
        <fullName evidence="5">HTH araC/xylS-type domain-containing protein</fullName>
    </recommendedName>
</protein>
<gene>
    <name evidence="6" type="ORF">PghCCS26_49250</name>
</gene>
<evidence type="ECO:0000313" key="6">
    <source>
        <dbReference type="EMBL" id="GMK47795.1"/>
    </source>
</evidence>
<dbReference type="InterPro" id="IPR041522">
    <property type="entry name" value="CdaR_GGDEF"/>
</dbReference>
<dbReference type="InterPro" id="IPR018060">
    <property type="entry name" value="HTH_AraC"/>
</dbReference>
<dbReference type="PROSITE" id="PS01124">
    <property type="entry name" value="HTH_ARAC_FAMILY_2"/>
    <property type="match status" value="1"/>
</dbReference>
<dbReference type="Gene3D" id="1.10.10.60">
    <property type="entry name" value="Homeodomain-like"/>
    <property type="match status" value="2"/>
</dbReference>
<keyword evidence="4" id="KW-1133">Transmembrane helix</keyword>
<feature type="transmembrane region" description="Helical" evidence="4">
    <location>
        <begin position="295"/>
        <end position="315"/>
    </location>
</feature>
<keyword evidence="4" id="KW-0812">Transmembrane</keyword>
<evidence type="ECO:0000313" key="7">
    <source>
        <dbReference type="Proteomes" id="UP001285921"/>
    </source>
</evidence>
<dbReference type="InterPro" id="IPR009057">
    <property type="entry name" value="Homeodomain-like_sf"/>
</dbReference>
<evidence type="ECO:0000256" key="4">
    <source>
        <dbReference type="SAM" id="Phobius"/>
    </source>
</evidence>
<dbReference type="SUPFAM" id="SSF46689">
    <property type="entry name" value="Homeodomain-like"/>
    <property type="match status" value="2"/>
</dbReference>
<keyword evidence="2" id="KW-0238">DNA-binding</keyword>
<dbReference type="PANTHER" id="PTHR43280:SF2">
    <property type="entry name" value="HTH-TYPE TRANSCRIPTIONAL REGULATOR EXSA"/>
    <property type="match status" value="1"/>
</dbReference>
<keyword evidence="7" id="KW-1185">Reference proteome</keyword>
<reference evidence="6 7" key="1">
    <citation type="submission" date="2023-05" db="EMBL/GenBank/DDBJ databases">
        <title>Draft genome of Paenibacillus sp. CCS26.</title>
        <authorList>
            <person name="Akita H."/>
            <person name="Shinto Y."/>
            <person name="Kimura Z."/>
        </authorList>
    </citation>
    <scope>NUCLEOTIDE SEQUENCE [LARGE SCALE GENOMIC DNA]</scope>
    <source>
        <strain evidence="6 7">CCS26</strain>
    </source>
</reference>
<evidence type="ECO:0000259" key="5">
    <source>
        <dbReference type="PROSITE" id="PS01124"/>
    </source>
</evidence>
<sequence>MNRNYFKSKLFLKYTWSYLFILLIPLIFTSIFIYENASHRLRSEIERSHLDQLTQAETIIDGRMKELSEIAVRISYDHRLASYLVHDPIHSGEAIEALDQYKATSSIIGELYLYFHKDDRIYSSEGMNHFDVFTSNLLFQNWNKDAVYQDLNDVKFPTMRPADMASNSSGRKQSMLAYLIPIKPNNPNPYGTVMYLIQKSELTSLIDSILGNYQGQSYILDNQGQILVDNLQGETLSDTDTRSLFGHLTPGIQKHVLNGKEHSIVSVQSPVNGWTYVTIMPSEQFFSSVLHVRSFIIMLLIFVVAAGAAIALLLARMQYQPISTLVEFAASKSCKPLSRPGESRNELDRIRTTLLEYSARVDLQEPFARHHLLSMLLRFGSSRILTPELREALDLRFDRSLHFVMVIGWISNEKNGVLEHQQILELLTHMEFPNLNSHGYGVELSQLGQIGVLVSFDPDEAAGEFEHKQLIVEALRSHLTDSCQIQPVIGVGTSYSGPEGLNQSYIEACSAYDLRVSSSAGSVNYFEKQSVATDQTFWIPNNTLLKLSQSLKQGSFEVASQMIQSAILSLRQSEQSTLLIRCIGIDLLNTILKTASELENQRLIQEIAPQMISGQSLDELERNLLHLASRLCEQVEQANQKEEQSLTDRMIAYIEEHFADNALSLETVASEFSLSPSHVSRSFKEKMGVNFVQYIWQKRLEEVMHQLKTTDDSLKDIIVRVGYVDAPNFIRKFKKETGYTPGQYRKMFAYVQ</sequence>
<accession>A0ABQ6NRR2</accession>
<feature type="domain" description="HTH araC/xylS-type" evidence="5">
    <location>
        <begin position="648"/>
        <end position="747"/>
    </location>
</feature>
<dbReference type="SMART" id="SM00342">
    <property type="entry name" value="HTH_ARAC"/>
    <property type="match status" value="1"/>
</dbReference>
<dbReference type="Pfam" id="PF17853">
    <property type="entry name" value="GGDEF_2"/>
    <property type="match status" value="1"/>
</dbReference>
<keyword evidence="4" id="KW-0472">Membrane</keyword>
<dbReference type="PROSITE" id="PS00041">
    <property type="entry name" value="HTH_ARAC_FAMILY_1"/>
    <property type="match status" value="1"/>
</dbReference>
<proteinExistence type="predicted"/>
<name>A0ABQ6NRR2_9BACL</name>
<evidence type="ECO:0000256" key="1">
    <source>
        <dbReference type="ARBA" id="ARBA00023015"/>
    </source>
</evidence>
<keyword evidence="1" id="KW-0805">Transcription regulation</keyword>
<organism evidence="6 7">
    <name type="scientific">Paenibacillus glycanilyticus</name>
    <dbReference type="NCBI Taxonomy" id="126569"/>
    <lineage>
        <taxon>Bacteria</taxon>
        <taxon>Bacillati</taxon>
        <taxon>Bacillota</taxon>
        <taxon>Bacilli</taxon>
        <taxon>Bacillales</taxon>
        <taxon>Paenibacillaceae</taxon>
        <taxon>Paenibacillus</taxon>
    </lineage>
</organism>